<dbReference type="Gene3D" id="3.50.50.60">
    <property type="entry name" value="FAD/NAD(P)-binding domain"/>
    <property type="match status" value="2"/>
</dbReference>
<evidence type="ECO:0000313" key="4">
    <source>
        <dbReference type="EMBL" id="TWU29596.1"/>
    </source>
</evidence>
<organism evidence="4 5">
    <name type="scientific">Bythopirellula polymerisocia</name>
    <dbReference type="NCBI Taxonomy" id="2528003"/>
    <lineage>
        <taxon>Bacteria</taxon>
        <taxon>Pseudomonadati</taxon>
        <taxon>Planctomycetota</taxon>
        <taxon>Planctomycetia</taxon>
        <taxon>Pirellulales</taxon>
        <taxon>Lacipirellulaceae</taxon>
        <taxon>Bythopirellula</taxon>
    </lineage>
</organism>
<dbReference type="CDD" id="cd00038">
    <property type="entry name" value="CAP_ED"/>
    <property type="match status" value="1"/>
</dbReference>
<gene>
    <name evidence="4" type="primary">trxB_2</name>
    <name evidence="4" type="ORF">Pla144_03740</name>
</gene>
<protein>
    <submittedName>
        <fullName evidence="4">Thioredoxin reductase</fullName>
        <ecNumber evidence="4">1.8.1.9</ecNumber>
    </submittedName>
</protein>
<dbReference type="EMBL" id="SJPS01000001">
    <property type="protein sequence ID" value="TWU29596.1"/>
    <property type="molecule type" value="Genomic_DNA"/>
</dbReference>
<dbReference type="Pfam" id="PF00027">
    <property type="entry name" value="cNMP_binding"/>
    <property type="match status" value="1"/>
</dbReference>
<name>A0A5C6D311_9BACT</name>
<dbReference type="SUPFAM" id="SSF51905">
    <property type="entry name" value="FAD/NAD(P)-binding domain"/>
    <property type="match status" value="1"/>
</dbReference>
<dbReference type="InterPro" id="IPR014710">
    <property type="entry name" value="RmlC-like_jellyroll"/>
</dbReference>
<feature type="domain" description="Cyclic nucleotide-binding" evidence="3">
    <location>
        <begin position="10"/>
        <end position="129"/>
    </location>
</feature>
<dbReference type="OrthoDB" id="9786503at2"/>
<dbReference type="InterPro" id="IPR023753">
    <property type="entry name" value="FAD/NAD-binding_dom"/>
</dbReference>
<dbReference type="Proteomes" id="UP000318437">
    <property type="component" value="Unassembled WGS sequence"/>
</dbReference>
<dbReference type="InterPro" id="IPR018490">
    <property type="entry name" value="cNMP-bd_dom_sf"/>
</dbReference>
<dbReference type="PROSITE" id="PS50042">
    <property type="entry name" value="CNMP_BINDING_3"/>
    <property type="match status" value="1"/>
</dbReference>
<comment type="caution">
    <text evidence="4">The sequence shown here is derived from an EMBL/GenBank/DDBJ whole genome shotgun (WGS) entry which is preliminary data.</text>
</comment>
<proteinExistence type="predicted"/>
<evidence type="ECO:0000259" key="3">
    <source>
        <dbReference type="PROSITE" id="PS50042"/>
    </source>
</evidence>
<dbReference type="PANTHER" id="PTHR48105">
    <property type="entry name" value="THIOREDOXIN REDUCTASE 1-RELATED-RELATED"/>
    <property type="match status" value="1"/>
</dbReference>
<dbReference type="InterPro" id="IPR000595">
    <property type="entry name" value="cNMP-bd_dom"/>
</dbReference>
<reference evidence="4 5" key="1">
    <citation type="submission" date="2019-02" db="EMBL/GenBank/DDBJ databases">
        <title>Deep-cultivation of Planctomycetes and their phenomic and genomic characterization uncovers novel biology.</title>
        <authorList>
            <person name="Wiegand S."/>
            <person name="Jogler M."/>
            <person name="Boedeker C."/>
            <person name="Pinto D."/>
            <person name="Vollmers J."/>
            <person name="Rivas-Marin E."/>
            <person name="Kohn T."/>
            <person name="Peeters S.H."/>
            <person name="Heuer A."/>
            <person name="Rast P."/>
            <person name="Oberbeckmann S."/>
            <person name="Bunk B."/>
            <person name="Jeske O."/>
            <person name="Meyerdierks A."/>
            <person name="Storesund J.E."/>
            <person name="Kallscheuer N."/>
            <person name="Luecker S."/>
            <person name="Lage O.M."/>
            <person name="Pohl T."/>
            <person name="Merkel B.J."/>
            <person name="Hornburger P."/>
            <person name="Mueller R.-W."/>
            <person name="Bruemmer F."/>
            <person name="Labrenz M."/>
            <person name="Spormann A.M."/>
            <person name="Op Den Camp H."/>
            <person name="Overmann J."/>
            <person name="Amann R."/>
            <person name="Jetten M.S.M."/>
            <person name="Mascher T."/>
            <person name="Medema M.H."/>
            <person name="Devos D.P."/>
            <person name="Kaster A.-K."/>
            <person name="Ovreas L."/>
            <person name="Rohde M."/>
            <person name="Galperin M.Y."/>
            <person name="Jogler C."/>
        </authorList>
    </citation>
    <scope>NUCLEOTIDE SEQUENCE [LARGE SCALE GENOMIC DNA]</scope>
    <source>
        <strain evidence="4 5">Pla144</strain>
    </source>
</reference>
<dbReference type="PRINTS" id="PR00368">
    <property type="entry name" value="FADPNR"/>
</dbReference>
<accession>A0A5C6D311</accession>
<dbReference type="GO" id="GO:0004791">
    <property type="term" value="F:thioredoxin-disulfide reductase (NADPH) activity"/>
    <property type="evidence" value="ECO:0007669"/>
    <property type="project" value="UniProtKB-EC"/>
</dbReference>
<dbReference type="PRINTS" id="PR00469">
    <property type="entry name" value="PNDRDTASEII"/>
</dbReference>
<keyword evidence="5" id="KW-1185">Reference proteome</keyword>
<dbReference type="InterPro" id="IPR050097">
    <property type="entry name" value="Ferredoxin-NADP_redctase_2"/>
</dbReference>
<sequence>METLSIDRAAYPSFNEEQLSRIAAIGELVHFEAEEELITHGQKNYPFFAIKAGEVRIVERDGDGERLVAIHGPGNFSGDVDMLTGRSALFVAIANGPVEAYRMCAGRLRRLLSECPTVSEMLLEAFQMRRKLLAELPFVGVRVIGSSSTTGTTRLREFLYKNHVPYTFYEATDEDGREQLSKLDASEFELPVVQCNGHTIGNPSLPKLAECIGINRNVDQELFDLVIVGSGPAGLAAAVYAASEGIKTLVIDSVGPGGQAGSSSKIENFIGFPSGISGSDLAGRGYLQALKFGAQFIAPITVHSIEQHESGEHHLKLCTGQTARARCILVASGVTYRQLDIPGCQRLEGAGVYYAATSVEARVCENSTAIVVGGGNSAGQAAMFLAEKARGVKLLIRGSELSDSMSTYLSKRVLNHPKIEVMPFTEVASIDGEQCVESIQILNNKTKSTSSLECAGVFIFIGAKPNTEWLPDEVLLDDRGFVLTGSAFYSSDGSSRSNWPLDRIPCDLETTVPGILAGGDVRSGTTKRCGFAVGDGSLAVSCVHRFLSLT</sequence>
<dbReference type="RefSeq" id="WP_146447598.1">
    <property type="nucleotide sequence ID" value="NZ_SJPS01000001.1"/>
</dbReference>
<dbReference type="SMART" id="SM00100">
    <property type="entry name" value="cNMP"/>
    <property type="match status" value="1"/>
</dbReference>
<evidence type="ECO:0000313" key="5">
    <source>
        <dbReference type="Proteomes" id="UP000318437"/>
    </source>
</evidence>
<dbReference type="EC" id="1.8.1.9" evidence="4"/>
<dbReference type="InterPro" id="IPR036188">
    <property type="entry name" value="FAD/NAD-bd_sf"/>
</dbReference>
<dbReference type="Pfam" id="PF07992">
    <property type="entry name" value="Pyr_redox_2"/>
    <property type="match status" value="1"/>
</dbReference>
<dbReference type="AlphaFoldDB" id="A0A5C6D311"/>
<keyword evidence="2 4" id="KW-0560">Oxidoreductase</keyword>
<evidence type="ECO:0000256" key="1">
    <source>
        <dbReference type="ARBA" id="ARBA00022630"/>
    </source>
</evidence>
<keyword evidence="1" id="KW-0285">Flavoprotein</keyword>
<evidence type="ECO:0000256" key="2">
    <source>
        <dbReference type="ARBA" id="ARBA00023002"/>
    </source>
</evidence>
<dbReference type="SUPFAM" id="SSF51206">
    <property type="entry name" value="cAMP-binding domain-like"/>
    <property type="match status" value="1"/>
</dbReference>
<dbReference type="Gene3D" id="2.60.120.10">
    <property type="entry name" value="Jelly Rolls"/>
    <property type="match status" value="1"/>
</dbReference>